<dbReference type="GO" id="GO:0016491">
    <property type="term" value="F:oxidoreductase activity"/>
    <property type="evidence" value="ECO:0007669"/>
    <property type="project" value="UniProtKB-KW"/>
</dbReference>
<dbReference type="InterPro" id="IPR006115">
    <property type="entry name" value="6PGDH_NADP-bd"/>
</dbReference>
<evidence type="ECO:0000256" key="2">
    <source>
        <dbReference type="ARBA" id="ARBA00023002"/>
    </source>
</evidence>
<dbReference type="InterPro" id="IPR013328">
    <property type="entry name" value="6PGD_dom2"/>
</dbReference>
<sequence>MQIGLIGTGLMGLPMAQRLLGAGFSLTAYNRTAAKLEPLQTAGAAIAPDPLTVLQNSDCTILMLTNAAAIHETVLPDGTRSVLPGKTLIQMGTIAPQESREIHAMVTASGGSYLEAPVLGSIPEARDGKLLVMVGGTPDQYTQWLPVLQCFGESPRLIGGVGQAAAVKLALNQLIGSLTAAFSTSLGFLLKENVAIEPFMEILRQSALYAPTFDKKLQKMLDQNFENPNFPTKHLYKDIHLFNQAAQLLNLDVEVVQAVEAILERSLAQGLADKDYSSLFATILNQGAADQ</sequence>
<dbReference type="PIRSF" id="PIRSF000103">
    <property type="entry name" value="HIBADH"/>
    <property type="match status" value="1"/>
</dbReference>
<dbReference type="InterPro" id="IPR008927">
    <property type="entry name" value="6-PGluconate_DH-like_C_sf"/>
</dbReference>
<dbReference type="GO" id="GO:0051287">
    <property type="term" value="F:NAD binding"/>
    <property type="evidence" value="ECO:0007669"/>
    <property type="project" value="InterPro"/>
</dbReference>
<dbReference type="Gene3D" id="1.10.1040.10">
    <property type="entry name" value="N-(1-d-carboxylethyl)-l-norvaline Dehydrogenase, domain 2"/>
    <property type="match status" value="1"/>
</dbReference>
<keyword evidence="3" id="KW-0520">NAD</keyword>
<proteinExistence type="inferred from homology"/>
<dbReference type="GO" id="GO:0050661">
    <property type="term" value="F:NADP binding"/>
    <property type="evidence" value="ECO:0007669"/>
    <property type="project" value="InterPro"/>
</dbReference>
<dbReference type="SUPFAM" id="SSF48179">
    <property type="entry name" value="6-phosphogluconate dehydrogenase C-terminal domain-like"/>
    <property type="match status" value="1"/>
</dbReference>
<organism evidence="7">
    <name type="scientific">Oscillatoriales cyanobacterium SpSt-418</name>
    <dbReference type="NCBI Taxonomy" id="2282169"/>
    <lineage>
        <taxon>Bacteria</taxon>
        <taxon>Bacillati</taxon>
        <taxon>Cyanobacteriota</taxon>
        <taxon>Cyanophyceae</taxon>
        <taxon>Oscillatoriophycideae</taxon>
        <taxon>Oscillatoriales</taxon>
    </lineage>
</organism>
<evidence type="ECO:0000259" key="6">
    <source>
        <dbReference type="Pfam" id="PF14833"/>
    </source>
</evidence>
<dbReference type="Gene3D" id="3.40.50.720">
    <property type="entry name" value="NAD(P)-binding Rossmann-like Domain"/>
    <property type="match status" value="1"/>
</dbReference>
<name>A0A7C3PIU7_9CYAN</name>
<dbReference type="EMBL" id="DSRU01000209">
    <property type="protein sequence ID" value="HFM98856.1"/>
    <property type="molecule type" value="Genomic_DNA"/>
</dbReference>
<feature type="active site" evidence="4">
    <location>
        <position position="168"/>
    </location>
</feature>
<gene>
    <name evidence="7" type="ORF">ENR64_14075</name>
</gene>
<evidence type="ECO:0000256" key="3">
    <source>
        <dbReference type="ARBA" id="ARBA00023027"/>
    </source>
</evidence>
<evidence type="ECO:0000256" key="1">
    <source>
        <dbReference type="ARBA" id="ARBA00009080"/>
    </source>
</evidence>
<dbReference type="InterPro" id="IPR036291">
    <property type="entry name" value="NAD(P)-bd_dom_sf"/>
</dbReference>
<dbReference type="InterPro" id="IPR015815">
    <property type="entry name" value="HIBADH-related"/>
</dbReference>
<dbReference type="InterPro" id="IPR029154">
    <property type="entry name" value="HIBADH-like_NADP-bd"/>
</dbReference>
<dbReference type="SUPFAM" id="SSF51735">
    <property type="entry name" value="NAD(P)-binding Rossmann-fold domains"/>
    <property type="match status" value="1"/>
</dbReference>
<dbReference type="PANTHER" id="PTHR43580:SF9">
    <property type="entry name" value="GLYOXYLATE_SUCCINIC SEMIALDEHYDE REDUCTASE 1"/>
    <property type="match status" value="1"/>
</dbReference>
<dbReference type="InterPro" id="IPR051265">
    <property type="entry name" value="HIBADH-related_NP60_sf"/>
</dbReference>
<dbReference type="Pfam" id="PF03446">
    <property type="entry name" value="NAD_binding_2"/>
    <property type="match status" value="1"/>
</dbReference>
<evidence type="ECO:0000256" key="4">
    <source>
        <dbReference type="PIRSR" id="PIRSR000103-1"/>
    </source>
</evidence>
<accession>A0A7C3PIU7</accession>
<keyword evidence="2" id="KW-0560">Oxidoreductase</keyword>
<feature type="domain" description="6-phosphogluconate dehydrogenase NADP-binding" evidence="5">
    <location>
        <begin position="2"/>
        <end position="154"/>
    </location>
</feature>
<dbReference type="PANTHER" id="PTHR43580">
    <property type="entry name" value="OXIDOREDUCTASE GLYR1-RELATED"/>
    <property type="match status" value="1"/>
</dbReference>
<reference evidence="7" key="1">
    <citation type="journal article" date="2020" name="mSystems">
        <title>Genome- and Community-Level Interaction Insights into Carbon Utilization and Element Cycling Functions of Hydrothermarchaeota in Hydrothermal Sediment.</title>
        <authorList>
            <person name="Zhou Z."/>
            <person name="Liu Y."/>
            <person name="Xu W."/>
            <person name="Pan J."/>
            <person name="Luo Z.H."/>
            <person name="Li M."/>
        </authorList>
    </citation>
    <scope>NUCLEOTIDE SEQUENCE [LARGE SCALE GENOMIC DNA]</scope>
    <source>
        <strain evidence="7">SpSt-418</strain>
    </source>
</reference>
<dbReference type="AlphaFoldDB" id="A0A7C3PIU7"/>
<protein>
    <submittedName>
        <fullName evidence="7">NAD(P)-dependent oxidoreductase</fullName>
    </submittedName>
</protein>
<feature type="domain" description="3-hydroxyisobutyrate dehydrogenase-like NAD-binding" evidence="6">
    <location>
        <begin position="162"/>
        <end position="280"/>
    </location>
</feature>
<comment type="similarity">
    <text evidence="1">Belongs to the HIBADH-related family.</text>
</comment>
<dbReference type="Pfam" id="PF14833">
    <property type="entry name" value="NAD_binding_11"/>
    <property type="match status" value="1"/>
</dbReference>
<evidence type="ECO:0000313" key="7">
    <source>
        <dbReference type="EMBL" id="HFM98856.1"/>
    </source>
</evidence>
<evidence type="ECO:0000259" key="5">
    <source>
        <dbReference type="Pfam" id="PF03446"/>
    </source>
</evidence>
<comment type="caution">
    <text evidence="7">The sequence shown here is derived from an EMBL/GenBank/DDBJ whole genome shotgun (WGS) entry which is preliminary data.</text>
</comment>